<dbReference type="InterPro" id="IPR029058">
    <property type="entry name" value="AB_hydrolase_fold"/>
</dbReference>
<name>A0ABS9W319_9PROT</name>
<reference evidence="1 2" key="1">
    <citation type="submission" date="2022-03" db="EMBL/GenBank/DDBJ databases">
        <title>Complete genome analysis of Roseomonas KG 17.1 : a prolific producer of plant growth promoters.</title>
        <authorList>
            <person name="Saadouli I."/>
            <person name="Najjari A."/>
            <person name="Mosbah A."/>
            <person name="Ouzari H.I."/>
        </authorList>
    </citation>
    <scope>NUCLEOTIDE SEQUENCE [LARGE SCALE GENOMIC DNA]</scope>
    <source>
        <strain evidence="1 2">KG17-1</strain>
    </source>
</reference>
<gene>
    <name evidence="1" type="ORF">MON41_07970</name>
</gene>
<dbReference type="EMBL" id="JALBUU010000004">
    <property type="protein sequence ID" value="MCI0753694.1"/>
    <property type="molecule type" value="Genomic_DNA"/>
</dbReference>
<comment type="caution">
    <text evidence="1">The sequence shown here is derived from an EMBL/GenBank/DDBJ whole genome shotgun (WGS) entry which is preliminary data.</text>
</comment>
<dbReference type="Proteomes" id="UP001201985">
    <property type="component" value="Unassembled WGS sequence"/>
</dbReference>
<proteinExistence type="predicted"/>
<dbReference type="GO" id="GO:0016787">
    <property type="term" value="F:hydrolase activity"/>
    <property type="evidence" value="ECO:0007669"/>
    <property type="project" value="UniProtKB-KW"/>
</dbReference>
<protein>
    <submittedName>
        <fullName evidence="1">Alpha/beta hydrolase</fullName>
    </submittedName>
</protein>
<dbReference type="Gene3D" id="3.40.50.1820">
    <property type="entry name" value="alpha/beta hydrolase"/>
    <property type="match status" value="1"/>
</dbReference>
<accession>A0ABS9W319</accession>
<keyword evidence="1" id="KW-0378">Hydrolase</keyword>
<evidence type="ECO:0000313" key="2">
    <source>
        <dbReference type="Proteomes" id="UP001201985"/>
    </source>
</evidence>
<organism evidence="1 2">
    <name type="scientific">Teichococcus vastitatis</name>
    <dbReference type="NCBI Taxonomy" id="2307076"/>
    <lineage>
        <taxon>Bacteria</taxon>
        <taxon>Pseudomonadati</taxon>
        <taxon>Pseudomonadota</taxon>
        <taxon>Alphaproteobacteria</taxon>
        <taxon>Acetobacterales</taxon>
        <taxon>Roseomonadaceae</taxon>
        <taxon>Roseomonas</taxon>
    </lineage>
</organism>
<dbReference type="RefSeq" id="WP_120009389.1">
    <property type="nucleotide sequence ID" value="NZ_JALBUU010000004.1"/>
</dbReference>
<keyword evidence="2" id="KW-1185">Reference proteome</keyword>
<dbReference type="SUPFAM" id="SSF53474">
    <property type="entry name" value="alpha/beta-Hydrolases"/>
    <property type="match status" value="1"/>
</dbReference>
<sequence>MSPDDLGFAYRFEPGTDAARPPLLLLHGTGGDEDDLLPLGRAVAPGAALLSPRGRVLEHGMPRFFRRLSEGVFDEDSLRSEAAALAGFVRSARARHGLAAPVALGFSNGANIAAALLLLHPGLLRGAALLRAMVPLRQPSAVDLGGTSVLLLSGAADPIVPAPNSAALARQLEGAGAAVTHRALPLGHGLSQMDVTLARGWLDAFRPPQQGGTQDER</sequence>
<evidence type="ECO:0000313" key="1">
    <source>
        <dbReference type="EMBL" id="MCI0753694.1"/>
    </source>
</evidence>